<organism evidence="3 4">
    <name type="scientific">Algoriphagus aestuariicola</name>
    <dbReference type="NCBI Taxonomy" id="1852016"/>
    <lineage>
        <taxon>Bacteria</taxon>
        <taxon>Pseudomonadati</taxon>
        <taxon>Bacteroidota</taxon>
        <taxon>Cytophagia</taxon>
        <taxon>Cytophagales</taxon>
        <taxon>Cyclobacteriaceae</taxon>
        <taxon>Algoriphagus</taxon>
    </lineage>
</organism>
<dbReference type="InterPro" id="IPR036397">
    <property type="entry name" value="RNaseH_sf"/>
</dbReference>
<dbReference type="Pfam" id="PF01527">
    <property type="entry name" value="HTH_Tnp_1"/>
    <property type="match status" value="1"/>
</dbReference>
<reference evidence="3 4" key="1">
    <citation type="submission" date="2021-03" db="EMBL/GenBank/DDBJ databases">
        <title>novel species isolated from a fishpond in China.</title>
        <authorList>
            <person name="Lu H."/>
            <person name="Cai Z."/>
        </authorList>
    </citation>
    <scope>NUCLEOTIDE SEQUENCE [LARGE SCALE GENOMIC DNA]</scope>
    <source>
        <strain evidence="3 4">JCM 31546</strain>
    </source>
</reference>
<name>A0ABS3BWA5_9BACT</name>
<keyword evidence="1" id="KW-0175">Coiled coil</keyword>
<dbReference type="SUPFAM" id="SSF46689">
    <property type="entry name" value="Homeodomain-like"/>
    <property type="match status" value="1"/>
</dbReference>
<evidence type="ECO:0000259" key="2">
    <source>
        <dbReference type="PROSITE" id="PS50994"/>
    </source>
</evidence>
<dbReference type="InterPro" id="IPR002514">
    <property type="entry name" value="Transposase_8"/>
</dbReference>
<comment type="caution">
    <text evidence="3">The sequence shown here is derived from an EMBL/GenBank/DDBJ whole genome shotgun (WGS) entry which is preliminary data.</text>
</comment>
<dbReference type="RefSeq" id="WP_206571338.1">
    <property type="nucleotide sequence ID" value="NZ_JAFKCW010000005.1"/>
</dbReference>
<dbReference type="InterPro" id="IPR001584">
    <property type="entry name" value="Integrase_cat-core"/>
</dbReference>
<gene>
    <name evidence="3" type="ORF">J0A67_20900</name>
</gene>
<evidence type="ECO:0000313" key="3">
    <source>
        <dbReference type="EMBL" id="MBN7803347.1"/>
    </source>
</evidence>
<dbReference type="Gene3D" id="3.30.420.10">
    <property type="entry name" value="Ribonuclease H-like superfamily/Ribonuclease H"/>
    <property type="match status" value="1"/>
</dbReference>
<dbReference type="Proteomes" id="UP000664698">
    <property type="component" value="Unassembled WGS sequence"/>
</dbReference>
<dbReference type="Gene3D" id="1.10.10.10">
    <property type="entry name" value="Winged helix-like DNA-binding domain superfamily/Winged helix DNA-binding domain"/>
    <property type="match status" value="1"/>
</dbReference>
<dbReference type="PROSITE" id="PS50994">
    <property type="entry name" value="INTEGRASE"/>
    <property type="match status" value="1"/>
</dbReference>
<evidence type="ECO:0000256" key="1">
    <source>
        <dbReference type="SAM" id="Coils"/>
    </source>
</evidence>
<dbReference type="InterPro" id="IPR050900">
    <property type="entry name" value="Transposase_IS3/IS150/IS904"/>
</dbReference>
<accession>A0ABS3BWA5</accession>
<dbReference type="InterPro" id="IPR048020">
    <property type="entry name" value="Transpos_IS3"/>
</dbReference>
<dbReference type="Pfam" id="PF13276">
    <property type="entry name" value="HTH_21"/>
    <property type="match status" value="1"/>
</dbReference>
<dbReference type="EMBL" id="JAFKCW010000005">
    <property type="protein sequence ID" value="MBN7803347.1"/>
    <property type="molecule type" value="Genomic_DNA"/>
</dbReference>
<dbReference type="PANTHER" id="PTHR46889">
    <property type="entry name" value="TRANSPOSASE INSF FOR INSERTION SEQUENCE IS3B-RELATED"/>
    <property type="match status" value="1"/>
</dbReference>
<dbReference type="InterPro" id="IPR025948">
    <property type="entry name" value="HTH-like_dom"/>
</dbReference>
<dbReference type="InterPro" id="IPR036388">
    <property type="entry name" value="WH-like_DNA-bd_sf"/>
</dbReference>
<evidence type="ECO:0000313" key="4">
    <source>
        <dbReference type="Proteomes" id="UP000664698"/>
    </source>
</evidence>
<dbReference type="PANTHER" id="PTHR46889:SF4">
    <property type="entry name" value="TRANSPOSASE INSO FOR INSERTION SEQUENCE ELEMENT IS911B-RELATED"/>
    <property type="match status" value="1"/>
</dbReference>
<sequence>MKKRERRSFDKDFKLMVVELHKSGKSSNEISRELGIPSDMVRRWSREFAFSGDTSFAGSGKQIMTAEQKEIAQLKKALKEAEIERDILKKAGQHLLQERPQIFRFMKDHQQVFAVEKMCRVFQVSRSGYYHWLNRKPSERELKNQELRTNILEVHRLTKFRLGSPKIKKELEDRGFYISRPRVARLMKELNIRSIVQKKFKVVTTDSNHGHAISPNLLDRDFTAPRPGQKWVSDITYVRTNQGWLYLTIVMDLYDRKIIGWSMSRTMEAHRTVVAAFKMAIQNRPVNPEELIFHSDRGVQYACGEFRKLLKAYRIVQSMSRKGNCWDNAVAENFFKILKSELIYQIPNLQYDQARIEIFEFIEIWYNKKRKHSYLDYLTPEQFEKSNQSKAA</sequence>
<proteinExistence type="predicted"/>
<protein>
    <submittedName>
        <fullName evidence="3">IS3 family transposase</fullName>
    </submittedName>
</protein>
<keyword evidence="4" id="KW-1185">Reference proteome</keyword>
<feature type="domain" description="Integrase catalytic" evidence="2">
    <location>
        <begin position="223"/>
        <end position="388"/>
    </location>
</feature>
<feature type="coiled-coil region" evidence="1">
    <location>
        <begin position="64"/>
        <end position="98"/>
    </location>
</feature>
<dbReference type="InterPro" id="IPR012337">
    <property type="entry name" value="RNaseH-like_sf"/>
</dbReference>
<dbReference type="NCBIfam" id="NF033516">
    <property type="entry name" value="transpos_IS3"/>
    <property type="match status" value="1"/>
</dbReference>
<dbReference type="InterPro" id="IPR009057">
    <property type="entry name" value="Homeodomain-like_sf"/>
</dbReference>
<dbReference type="Pfam" id="PF00665">
    <property type="entry name" value="rve"/>
    <property type="match status" value="1"/>
</dbReference>
<dbReference type="Pfam" id="PF13333">
    <property type="entry name" value="rve_2"/>
    <property type="match status" value="1"/>
</dbReference>
<dbReference type="SUPFAM" id="SSF53098">
    <property type="entry name" value="Ribonuclease H-like"/>
    <property type="match status" value="1"/>
</dbReference>